<dbReference type="PIRSF" id="PIRSF033579">
    <property type="entry name" value="Anaer_Co_chel"/>
    <property type="match status" value="1"/>
</dbReference>
<protein>
    <submittedName>
        <fullName evidence="1">Sirohydrochlorin cobaltochelatase</fullName>
        <ecNumber evidence="1">4.99.1.3</ecNumber>
    </submittedName>
</protein>
<dbReference type="Gene3D" id="3.40.50.1400">
    <property type="match status" value="2"/>
</dbReference>
<dbReference type="AlphaFoldDB" id="A0A645DMF3"/>
<organism evidence="1">
    <name type="scientific">bioreactor metagenome</name>
    <dbReference type="NCBI Taxonomy" id="1076179"/>
    <lineage>
        <taxon>unclassified sequences</taxon>
        <taxon>metagenomes</taxon>
        <taxon>ecological metagenomes</taxon>
    </lineage>
</organism>
<dbReference type="Pfam" id="PF06180">
    <property type="entry name" value="CbiK"/>
    <property type="match status" value="1"/>
</dbReference>
<name>A0A645DMF3_9ZZZZ</name>
<reference evidence="1" key="1">
    <citation type="submission" date="2019-08" db="EMBL/GenBank/DDBJ databases">
        <authorList>
            <person name="Kucharzyk K."/>
            <person name="Murdoch R.W."/>
            <person name="Higgins S."/>
            <person name="Loffler F."/>
        </authorList>
    </citation>
    <scope>NUCLEOTIDE SEQUENCE</scope>
</reference>
<dbReference type="CDD" id="cd03412">
    <property type="entry name" value="CbiK_N"/>
    <property type="match status" value="1"/>
</dbReference>
<dbReference type="CDD" id="cd03413">
    <property type="entry name" value="CbiK_C"/>
    <property type="match status" value="1"/>
</dbReference>
<sequence>MDAKKGILVVSFGTSHPTTRAATIDAIEDSISKAFPDIRVYRAWTSKMIIAKIRKNTMERIPTVSEALCQMAEDGITDVYIQPTHVINGIENDQMKADAMALKDSFHSISFGMPLLSSTQDMEELIHIITEAFPSLADDEVLILMGHGSDHYTNTAYAALDYMFKEKGHPNIYVGTVEAYPSLDHILCRLPKKKVRRIHLTPLMIVAGDHAIHDMAGDSNESWASICKDAGYDVACHLTGLGEYPAIRRLIIRHLFSALNP</sequence>
<dbReference type="EMBL" id="VSSQ01037113">
    <property type="protein sequence ID" value="MPM89722.1"/>
    <property type="molecule type" value="Genomic_DNA"/>
</dbReference>
<dbReference type="EC" id="4.99.1.3" evidence="1"/>
<proteinExistence type="predicted"/>
<dbReference type="GO" id="GO:0016852">
    <property type="term" value="F:sirohydrochlorin cobaltochelatase activity"/>
    <property type="evidence" value="ECO:0007669"/>
    <property type="project" value="UniProtKB-EC"/>
</dbReference>
<dbReference type="InterPro" id="IPR010388">
    <property type="entry name" value="Anaerobic_Co-chelatase"/>
</dbReference>
<dbReference type="GO" id="GO:0019251">
    <property type="term" value="P:anaerobic cobalamin biosynthetic process"/>
    <property type="evidence" value="ECO:0007669"/>
    <property type="project" value="InterPro"/>
</dbReference>
<keyword evidence="1" id="KW-0456">Lyase</keyword>
<dbReference type="SUPFAM" id="SSF53800">
    <property type="entry name" value="Chelatase"/>
    <property type="match status" value="1"/>
</dbReference>
<accession>A0A645DMF3</accession>
<gene>
    <name evidence="1" type="primary">cbiK_14</name>
    <name evidence="1" type="ORF">SDC9_136834</name>
</gene>
<evidence type="ECO:0000313" key="1">
    <source>
        <dbReference type="EMBL" id="MPM89722.1"/>
    </source>
</evidence>
<comment type="caution">
    <text evidence="1">The sequence shown here is derived from an EMBL/GenBank/DDBJ whole genome shotgun (WGS) entry which is preliminary data.</text>
</comment>